<dbReference type="RefSeq" id="WP_160670483.1">
    <property type="nucleotide sequence ID" value="NZ_WTYN01000001.1"/>
</dbReference>
<evidence type="ECO:0000313" key="2">
    <source>
        <dbReference type="EMBL" id="MXO61713.1"/>
    </source>
</evidence>
<keyword evidence="3" id="KW-1185">Reference proteome</keyword>
<dbReference type="Proteomes" id="UP000445582">
    <property type="component" value="Unassembled WGS sequence"/>
</dbReference>
<evidence type="ECO:0000313" key="3">
    <source>
        <dbReference type="Proteomes" id="UP000445582"/>
    </source>
</evidence>
<keyword evidence="1" id="KW-0812">Transmembrane</keyword>
<keyword evidence="1" id="KW-0472">Membrane</keyword>
<dbReference type="OrthoDB" id="7392065at2"/>
<comment type="caution">
    <text evidence="2">The sequence shown here is derived from an EMBL/GenBank/DDBJ whole genome shotgun (WGS) entry which is preliminary data.</text>
</comment>
<sequence>MNEFQIVHLVGIAAMLVLVGSGLAARRLSLKRGAQMVLIWIGIFVGVTIFIDLVR</sequence>
<accession>A0A844YDM3</accession>
<keyword evidence="1" id="KW-1133">Transmembrane helix</keyword>
<evidence type="ECO:0000256" key="1">
    <source>
        <dbReference type="SAM" id="Phobius"/>
    </source>
</evidence>
<reference evidence="2 3" key="1">
    <citation type="submission" date="2019-12" db="EMBL/GenBank/DDBJ databases">
        <title>Genomic-based taxomic classification of the family Erythrobacteraceae.</title>
        <authorList>
            <person name="Xu L."/>
        </authorList>
    </citation>
    <scope>NUCLEOTIDE SEQUENCE [LARGE SCALE GENOMIC DNA]</scope>
    <source>
        <strain evidence="2 3">MCCC 1A09965</strain>
    </source>
</reference>
<dbReference type="AlphaFoldDB" id="A0A844YDM3"/>
<proteinExistence type="predicted"/>
<name>A0A844YDM3_9SPHN</name>
<protein>
    <submittedName>
        <fullName evidence="2">Uncharacterized protein</fullName>
    </submittedName>
</protein>
<feature type="transmembrane region" description="Helical" evidence="1">
    <location>
        <begin position="6"/>
        <end position="25"/>
    </location>
</feature>
<feature type="transmembrane region" description="Helical" evidence="1">
    <location>
        <begin position="37"/>
        <end position="54"/>
    </location>
</feature>
<gene>
    <name evidence="2" type="ORF">GRI48_01690</name>
</gene>
<organism evidence="2 3">
    <name type="scientific">Qipengyuania oceanensis</name>
    <dbReference type="NCBI Taxonomy" id="1463597"/>
    <lineage>
        <taxon>Bacteria</taxon>
        <taxon>Pseudomonadati</taxon>
        <taxon>Pseudomonadota</taxon>
        <taxon>Alphaproteobacteria</taxon>
        <taxon>Sphingomonadales</taxon>
        <taxon>Erythrobacteraceae</taxon>
        <taxon>Qipengyuania</taxon>
    </lineage>
</organism>
<dbReference type="EMBL" id="WTYN01000001">
    <property type="protein sequence ID" value="MXO61713.1"/>
    <property type="molecule type" value="Genomic_DNA"/>
</dbReference>